<accession>A0ABQ0ALC1</accession>
<sequence>MQNPNPVNLTTTAEIRRLGWIAEARDEDGHLASTQAWLDAAPTNENFRMLGEFIAEYETNRTVTVVTDLLAEKLKT</sequence>
<organism evidence="1 2">
    <name type="scientific">Pseudophaeobacter arcticus</name>
    <dbReference type="NCBI Taxonomy" id="385492"/>
    <lineage>
        <taxon>Bacteria</taxon>
        <taxon>Pseudomonadati</taxon>
        <taxon>Pseudomonadota</taxon>
        <taxon>Alphaproteobacteria</taxon>
        <taxon>Rhodobacterales</taxon>
        <taxon>Paracoccaceae</taxon>
        <taxon>Pseudophaeobacter</taxon>
    </lineage>
</organism>
<dbReference type="RefSeq" id="WP_353399727.1">
    <property type="nucleotide sequence ID" value="NZ_BAABWU010000007.1"/>
</dbReference>
<keyword evidence="2" id="KW-1185">Reference proteome</keyword>
<dbReference type="EMBL" id="BAABWU010000007">
    <property type="protein sequence ID" value="GAA6196655.1"/>
    <property type="molecule type" value="Genomic_DNA"/>
</dbReference>
<name>A0ABQ0ALC1_9RHOB</name>
<evidence type="ECO:0000313" key="2">
    <source>
        <dbReference type="Proteomes" id="UP001441944"/>
    </source>
</evidence>
<gene>
    <name evidence="1" type="ORF">NBRC116598_20990</name>
</gene>
<protein>
    <submittedName>
        <fullName evidence="1">Uncharacterized protein</fullName>
    </submittedName>
</protein>
<proteinExistence type="predicted"/>
<comment type="caution">
    <text evidence="1">The sequence shown here is derived from an EMBL/GenBank/DDBJ whole genome shotgun (WGS) entry which is preliminary data.</text>
</comment>
<dbReference type="Proteomes" id="UP001441944">
    <property type="component" value="Unassembled WGS sequence"/>
</dbReference>
<evidence type="ECO:0000313" key="1">
    <source>
        <dbReference type="EMBL" id="GAA6196655.1"/>
    </source>
</evidence>
<reference evidence="1 2" key="1">
    <citation type="submission" date="2024-04" db="EMBL/GenBank/DDBJ databases">
        <title>Draft genome sequence of Pseudophaeobacter arcticus NBRC 116598.</title>
        <authorList>
            <person name="Miyakawa T."/>
            <person name="Kusuya Y."/>
            <person name="Miura T."/>
        </authorList>
    </citation>
    <scope>NUCLEOTIDE SEQUENCE [LARGE SCALE GENOMIC DNA]</scope>
    <source>
        <strain evidence="1 2">SU-CL00105</strain>
    </source>
</reference>